<accession>A0AAD4L5N6</accession>
<protein>
    <submittedName>
        <fullName evidence="2">Uncharacterized protein</fullName>
    </submittedName>
</protein>
<proteinExistence type="predicted"/>
<feature type="chain" id="PRO_5042258182" evidence="1">
    <location>
        <begin position="21"/>
        <end position="129"/>
    </location>
</feature>
<dbReference type="EMBL" id="JAJTJA010000001">
    <property type="protein sequence ID" value="KAH8705050.1"/>
    <property type="molecule type" value="Genomic_DNA"/>
</dbReference>
<reference evidence="2" key="1">
    <citation type="submission" date="2021-12" db="EMBL/GenBank/DDBJ databases">
        <title>Convergent genome expansion in fungi linked to evolution of root-endophyte symbiosis.</title>
        <authorList>
            <consortium name="DOE Joint Genome Institute"/>
            <person name="Ke Y.-H."/>
            <person name="Bonito G."/>
            <person name="Liao H.-L."/>
            <person name="Looney B."/>
            <person name="Rojas-Flechas A."/>
            <person name="Nash J."/>
            <person name="Hameed K."/>
            <person name="Schadt C."/>
            <person name="Martin F."/>
            <person name="Crous P.W."/>
            <person name="Miettinen O."/>
            <person name="Magnuson J.K."/>
            <person name="Labbe J."/>
            <person name="Jacobson D."/>
            <person name="Doktycz M.J."/>
            <person name="Veneault-Fourrey C."/>
            <person name="Kuo A."/>
            <person name="Mondo S."/>
            <person name="Calhoun S."/>
            <person name="Riley R."/>
            <person name="Ohm R."/>
            <person name="LaButti K."/>
            <person name="Andreopoulos B."/>
            <person name="Pangilinan J."/>
            <person name="Nolan M."/>
            <person name="Tritt A."/>
            <person name="Clum A."/>
            <person name="Lipzen A."/>
            <person name="Daum C."/>
            <person name="Barry K."/>
            <person name="Grigoriev I.V."/>
            <person name="Vilgalys R."/>
        </authorList>
    </citation>
    <scope>NUCLEOTIDE SEQUENCE</scope>
    <source>
        <strain evidence="2">PMI_201</strain>
    </source>
</reference>
<keyword evidence="3" id="KW-1185">Reference proteome</keyword>
<comment type="caution">
    <text evidence="2">The sequence shown here is derived from an EMBL/GenBank/DDBJ whole genome shotgun (WGS) entry which is preliminary data.</text>
</comment>
<gene>
    <name evidence="2" type="ORF">BGW36DRAFT_421627</name>
</gene>
<dbReference type="AlphaFoldDB" id="A0AAD4L5N6"/>
<dbReference type="Proteomes" id="UP001201262">
    <property type="component" value="Unassembled WGS sequence"/>
</dbReference>
<keyword evidence="1" id="KW-0732">Signal</keyword>
<name>A0AAD4L5N6_9EURO</name>
<dbReference type="RefSeq" id="XP_046077671.1">
    <property type="nucleotide sequence ID" value="XM_046219600.1"/>
</dbReference>
<sequence length="129" mass="13425">MVSSKSLLLFGLGLFAGVQACIVVDGMVSDGLSTQFEVDLTDDGTKTCTFTCSGAIDDCTGDCNHGYSAKAKTGYDFNTGGPLVIDYSTPHGDYSVSVENTSHDCMNCCGGTIPCTCCQNKYGGSFFGC</sequence>
<evidence type="ECO:0000313" key="2">
    <source>
        <dbReference type="EMBL" id="KAH8705050.1"/>
    </source>
</evidence>
<organism evidence="2 3">
    <name type="scientific">Talaromyces proteolyticus</name>
    <dbReference type="NCBI Taxonomy" id="1131652"/>
    <lineage>
        <taxon>Eukaryota</taxon>
        <taxon>Fungi</taxon>
        <taxon>Dikarya</taxon>
        <taxon>Ascomycota</taxon>
        <taxon>Pezizomycotina</taxon>
        <taxon>Eurotiomycetes</taxon>
        <taxon>Eurotiomycetidae</taxon>
        <taxon>Eurotiales</taxon>
        <taxon>Trichocomaceae</taxon>
        <taxon>Talaromyces</taxon>
        <taxon>Talaromyces sect. Bacilispori</taxon>
    </lineage>
</organism>
<evidence type="ECO:0000256" key="1">
    <source>
        <dbReference type="SAM" id="SignalP"/>
    </source>
</evidence>
<evidence type="ECO:0000313" key="3">
    <source>
        <dbReference type="Proteomes" id="UP001201262"/>
    </source>
</evidence>
<dbReference type="PROSITE" id="PS51257">
    <property type="entry name" value="PROKAR_LIPOPROTEIN"/>
    <property type="match status" value="1"/>
</dbReference>
<feature type="signal peptide" evidence="1">
    <location>
        <begin position="1"/>
        <end position="20"/>
    </location>
</feature>
<dbReference type="GeneID" id="70249887"/>